<dbReference type="InterPro" id="IPR001030">
    <property type="entry name" value="Acoase/IPM_deHydtase_lsu_aba"/>
</dbReference>
<dbReference type="SUPFAM" id="SSF53732">
    <property type="entry name" value="Aconitase iron-sulfur domain"/>
    <property type="match status" value="1"/>
</dbReference>
<feature type="binding site" evidence="6">
    <location>
        <position position="308"/>
    </location>
    <ligand>
        <name>[4Fe-4S] cluster</name>
        <dbReference type="ChEBI" id="CHEBI:49883"/>
    </ligand>
</feature>
<dbReference type="Proteomes" id="UP000009229">
    <property type="component" value="Chromosome"/>
</dbReference>
<dbReference type="HAMAP" id="MF_01027">
    <property type="entry name" value="LeuC_type2"/>
    <property type="match status" value="1"/>
</dbReference>
<comment type="function">
    <text evidence="6">Catalyzes the isomerization between 2-isopropylmalate and 3-isopropylmalate, via the formation of 2-isopropylmaleate.</text>
</comment>
<dbReference type="EMBL" id="CP002770">
    <property type="protein sequence ID" value="AEG15252.1"/>
    <property type="molecule type" value="Genomic_DNA"/>
</dbReference>
<dbReference type="NCBIfam" id="TIGR02086">
    <property type="entry name" value="IPMI_arch"/>
    <property type="match status" value="1"/>
</dbReference>
<dbReference type="NCBIfam" id="TIGR01343">
    <property type="entry name" value="hacA_fam"/>
    <property type="match status" value="1"/>
</dbReference>
<name>A0AAU8PN58_DESK7</name>
<dbReference type="GO" id="GO:0051539">
    <property type="term" value="F:4 iron, 4 sulfur cluster binding"/>
    <property type="evidence" value="ECO:0007669"/>
    <property type="project" value="UniProtKB-KW"/>
</dbReference>
<dbReference type="InterPro" id="IPR015931">
    <property type="entry name" value="Acnase/IPM_dHydase_lsu_aba_1/3"/>
</dbReference>
<comment type="cofactor">
    <cofactor evidence="6">
        <name>[4Fe-4S] cluster</name>
        <dbReference type="ChEBI" id="CHEBI:49883"/>
    </cofactor>
    <text evidence="6">Binds 1 [4Fe-4S] cluster per subunit.</text>
</comment>
<sequence>MKITLERSDFVLGQTIIEKILSSHSGQEAYANDIVVARVDFVMGQDGTSPLAIRAFQEMEGTRVFDPDRVALVIDHSAPSPNEGVSALHQLMRRFAREKGIHLYDIGEGVCHQVVPESGRVGPGTLVIGADSHTCTYGALNAFSTGVGSTDLAGAMISGQMWFKVPETFKFVCHGTLPRGVYAKDLILYLIGDVTADGATYMAAEYTGEAIANLSMDGRFTMANMAIEMGAKAGLMEADEKTFAWLARFTRRQFLPVSPDPDARYARIKEYDVSNLEPQVARPHRVDNVCPVAEVAGTPIQQAVIGTCTNGRLEDLRIAAQILAGRRIHRDVRLIVAPASRRIYLQAMQEGVIQALVESGAAVVTPGCGPCVGTHNGVPSDGENVISTANRNFKGRMGNSKAFIYLASPATVAASALTGRITDPREFLR</sequence>
<keyword evidence="9" id="KW-1185">Reference proteome</keyword>
<dbReference type="PRINTS" id="PR00415">
    <property type="entry name" value="ACONITASE"/>
</dbReference>
<reference evidence="9" key="1">
    <citation type="submission" date="2011-05" db="EMBL/GenBank/DDBJ databases">
        <title>Complete sequence of Desulfotomaculum kuznetsovii DSM 6115.</title>
        <authorList>
            <person name="Lucas S."/>
            <person name="Han J."/>
            <person name="Lapidus A."/>
            <person name="Cheng J.-F."/>
            <person name="Goodwin L."/>
            <person name="Pitluck S."/>
            <person name="Peters L."/>
            <person name="Mikhailova N."/>
            <person name="Lu M."/>
            <person name="Saunders E."/>
            <person name="Han C."/>
            <person name="Tapia R."/>
            <person name="Land M."/>
            <person name="Hauser L."/>
            <person name="Kyrpides N."/>
            <person name="Ivanova N."/>
            <person name="Pagani I."/>
            <person name="Nazina T."/>
            <person name="Ivanova A."/>
            <person name="Parshina S."/>
            <person name="Kuever J."/>
            <person name="Muyzer G."/>
            <person name="Plugge C."/>
            <person name="Stams A."/>
            <person name="Woyke T."/>
        </authorList>
    </citation>
    <scope>NUCLEOTIDE SEQUENCE [LARGE SCALE GENOMIC DNA]</scope>
    <source>
        <strain evidence="9">DSM 6115 / VKM B-1805 / 17</strain>
    </source>
</reference>
<dbReference type="InterPro" id="IPR033941">
    <property type="entry name" value="IPMI_cat"/>
</dbReference>
<dbReference type="InterPro" id="IPR018136">
    <property type="entry name" value="Aconitase_4Fe-4S_BS"/>
</dbReference>
<feature type="binding site" evidence="6">
    <location>
        <position position="371"/>
    </location>
    <ligand>
        <name>[4Fe-4S] cluster</name>
        <dbReference type="ChEBI" id="CHEBI:49883"/>
    </ligand>
</feature>
<keyword evidence="6" id="KW-0100">Branched-chain amino acid biosynthesis</keyword>
<feature type="binding site" evidence="6">
    <location>
        <position position="368"/>
    </location>
    <ligand>
        <name>[4Fe-4S] cluster</name>
        <dbReference type="ChEBI" id="CHEBI:49883"/>
    </ligand>
</feature>
<dbReference type="GO" id="GO:0046872">
    <property type="term" value="F:metal ion binding"/>
    <property type="evidence" value="ECO:0007669"/>
    <property type="project" value="UniProtKB-KW"/>
</dbReference>
<dbReference type="PANTHER" id="PTHR43822:SF2">
    <property type="entry name" value="HOMOACONITASE, MITOCHONDRIAL"/>
    <property type="match status" value="1"/>
</dbReference>
<dbReference type="PROSITE" id="PS00450">
    <property type="entry name" value="ACONITASE_1"/>
    <property type="match status" value="1"/>
</dbReference>
<comment type="similarity">
    <text evidence="6">Belongs to the aconitase/IPM isomerase family. LeuC type 2 subfamily.</text>
</comment>
<dbReference type="AlphaFoldDB" id="A0AAU8PN58"/>
<evidence type="ECO:0000256" key="1">
    <source>
        <dbReference type="ARBA" id="ARBA00022485"/>
    </source>
</evidence>
<comment type="subunit">
    <text evidence="6">Heterodimer of LeuC and LeuD.</text>
</comment>
<dbReference type="GO" id="GO:0003861">
    <property type="term" value="F:3-isopropylmalate dehydratase activity"/>
    <property type="evidence" value="ECO:0007669"/>
    <property type="project" value="UniProtKB-UniRule"/>
</dbReference>
<dbReference type="InterPro" id="IPR011826">
    <property type="entry name" value="HAcnase/IPMdehydase_lsu_prok"/>
</dbReference>
<evidence type="ECO:0000256" key="2">
    <source>
        <dbReference type="ARBA" id="ARBA00022723"/>
    </source>
</evidence>
<evidence type="ECO:0000259" key="7">
    <source>
        <dbReference type="Pfam" id="PF00330"/>
    </source>
</evidence>
<dbReference type="EC" id="4.2.1.33" evidence="6"/>
<dbReference type="InterPro" id="IPR006251">
    <property type="entry name" value="Homoacnase/IPMdehydase_lsu"/>
</dbReference>
<evidence type="ECO:0000256" key="3">
    <source>
        <dbReference type="ARBA" id="ARBA00023004"/>
    </source>
</evidence>
<keyword evidence="3 6" id="KW-0408">Iron</keyword>
<comment type="catalytic activity">
    <reaction evidence="6">
        <text>(2R,3S)-3-isopropylmalate = (2S)-2-isopropylmalate</text>
        <dbReference type="Rhea" id="RHEA:32287"/>
        <dbReference type="ChEBI" id="CHEBI:1178"/>
        <dbReference type="ChEBI" id="CHEBI:35121"/>
        <dbReference type="EC" id="4.2.1.33"/>
    </reaction>
</comment>
<dbReference type="InterPro" id="IPR050067">
    <property type="entry name" value="IPM_dehydratase_rel_enz"/>
</dbReference>
<dbReference type="RefSeq" id="WP_013822767.1">
    <property type="nucleotide sequence ID" value="NC_015573.1"/>
</dbReference>
<keyword evidence="6" id="KW-0432">Leucine biosynthesis</keyword>
<dbReference type="CDD" id="cd01583">
    <property type="entry name" value="IPMI"/>
    <property type="match status" value="1"/>
</dbReference>
<dbReference type="GO" id="GO:0009098">
    <property type="term" value="P:L-leucine biosynthetic process"/>
    <property type="evidence" value="ECO:0007669"/>
    <property type="project" value="UniProtKB-UniRule"/>
</dbReference>
<evidence type="ECO:0000256" key="4">
    <source>
        <dbReference type="ARBA" id="ARBA00023014"/>
    </source>
</evidence>
<proteinExistence type="inferred from homology"/>
<dbReference type="NCBIfam" id="NF001614">
    <property type="entry name" value="PRK00402.1"/>
    <property type="match status" value="1"/>
</dbReference>
<organism evidence="8 9">
    <name type="scientific">Desulfofundulus kuznetsovii (strain DSM 6115 / VKM B-1805 / 17)</name>
    <name type="common">Desulfotomaculum kuznetsovii</name>
    <dbReference type="NCBI Taxonomy" id="760568"/>
    <lineage>
        <taxon>Bacteria</taxon>
        <taxon>Bacillati</taxon>
        <taxon>Bacillota</taxon>
        <taxon>Clostridia</taxon>
        <taxon>Eubacteriales</taxon>
        <taxon>Peptococcaceae</taxon>
        <taxon>Desulfofundulus</taxon>
    </lineage>
</organism>
<dbReference type="PANTHER" id="PTHR43822">
    <property type="entry name" value="HOMOACONITASE, MITOCHONDRIAL-RELATED"/>
    <property type="match status" value="1"/>
</dbReference>
<keyword evidence="5 6" id="KW-0456">Lyase</keyword>
<keyword evidence="6" id="KW-0028">Amino-acid biosynthesis</keyword>
<dbReference type="InterPro" id="IPR036008">
    <property type="entry name" value="Aconitase_4Fe-4S_dom"/>
</dbReference>
<keyword evidence="4 6" id="KW-0411">Iron-sulfur</keyword>
<dbReference type="KEGG" id="dku:Desku_1674"/>
<evidence type="ECO:0000313" key="8">
    <source>
        <dbReference type="EMBL" id="AEG15252.1"/>
    </source>
</evidence>
<evidence type="ECO:0000256" key="6">
    <source>
        <dbReference type="HAMAP-Rule" id="MF_01027"/>
    </source>
</evidence>
<dbReference type="Pfam" id="PF00330">
    <property type="entry name" value="Aconitase"/>
    <property type="match status" value="1"/>
</dbReference>
<dbReference type="Gene3D" id="3.30.499.10">
    <property type="entry name" value="Aconitase, domain 3"/>
    <property type="match status" value="2"/>
</dbReference>
<dbReference type="PROSITE" id="PS01244">
    <property type="entry name" value="ACONITASE_2"/>
    <property type="match status" value="1"/>
</dbReference>
<accession>A0AAU8PN58</accession>
<keyword evidence="1 6" id="KW-0004">4Fe-4S</keyword>
<comment type="pathway">
    <text evidence="6">Amino-acid biosynthesis; L-leucine biosynthesis; L-leucine from 3-methyl-2-oxobutanoate: step 2/4.</text>
</comment>
<keyword evidence="2 6" id="KW-0479">Metal-binding</keyword>
<evidence type="ECO:0000313" key="9">
    <source>
        <dbReference type="Proteomes" id="UP000009229"/>
    </source>
</evidence>
<evidence type="ECO:0000256" key="5">
    <source>
        <dbReference type="ARBA" id="ARBA00023239"/>
    </source>
</evidence>
<feature type="domain" description="Aconitase/3-isopropylmalate dehydratase large subunit alpha/beta/alpha" evidence="7">
    <location>
        <begin position="18"/>
        <end position="419"/>
    </location>
</feature>
<gene>
    <name evidence="6" type="primary">leuC</name>
    <name evidence="8" type="ordered locus">Desku_1674</name>
</gene>
<protein>
    <recommendedName>
        <fullName evidence="6">3-isopropylmalate dehydratase large subunit</fullName>
        <ecNumber evidence="6">4.2.1.33</ecNumber>
    </recommendedName>
    <alternativeName>
        <fullName evidence="6">Alpha-IPM isomerase</fullName>
        <shortName evidence="6">IPMI</shortName>
    </alternativeName>
    <alternativeName>
        <fullName evidence="6">Isopropylmalate isomerase</fullName>
    </alternativeName>
</protein>